<dbReference type="GeneID" id="3863565"/>
<sequence length="627" mass="73326">MTIIMANRILIFITILVILNVNKSYCNDDSYIEPRETDGSERDKNYHKTKFEKLQSQCFNSEEDLIPCLMNAYLTVYKLRPEGFCNPGDQNCLDMVNSYDERCSQDAEGCLILDSVDLVELSTGHVYVPDLVQVEVSNFIFRKSGAYKSCEWPNFTCVGECNTHCDCKSMELIYKRDFKAFVKLLTDKNTERMGLSENSDLSALNIFLYTLLLYYTETYLYNDDGSSWWTNRNLHSTLRYSKSRETKKLFSRMRRNQKTSISIEYSDLKKLFDALVKFLTTNPIRKHQQVALSFAKIVRHTIVKSVPYYKHSYLFVDVLKDTIDKKFGPSCCSRSFYDTFCDPYSPNGRKLFESFVNRCLEGRCYVFDDYDLFTRETTQQETENTSSEEETENTSSDQEDGHKSSDHQDESSEVINEISDQIDEDKSSDQETESSDQVGIKAGDNEELCNYILPNLSEVNLVYYLLKNTNFKLGRFRSFFTNTTRPRAEIKYMTPRLLHINKIKFQVPNATHEIIQTFLYYCAIFFVKTYREYWITRGARHLANWDVKSKLTQYLLGLAKGRELIIKQEEIVKIIPQFREYLLNSYYRDHPSRVNNFVGKMEDVLMAYYNDSLANVSCCRKPCAECY</sequence>
<organism evidence="3 4">
    <name type="scientific">Theileria annulata</name>
    <dbReference type="NCBI Taxonomy" id="5874"/>
    <lineage>
        <taxon>Eukaryota</taxon>
        <taxon>Sar</taxon>
        <taxon>Alveolata</taxon>
        <taxon>Apicomplexa</taxon>
        <taxon>Aconoidasida</taxon>
        <taxon>Piroplasmida</taxon>
        <taxon>Theileriidae</taxon>
        <taxon>Theileria</taxon>
    </lineage>
</organism>
<dbReference type="Proteomes" id="UP000001950">
    <property type="component" value="Chromosome 1"/>
</dbReference>
<feature type="region of interest" description="Disordered" evidence="1">
    <location>
        <begin position="377"/>
        <end position="412"/>
    </location>
</feature>
<dbReference type="eggNOG" id="ENOG502QWYR">
    <property type="taxonomic scope" value="Eukaryota"/>
</dbReference>
<protein>
    <submittedName>
        <fullName evidence="3">Uncharacterized protein</fullName>
    </submittedName>
</protein>
<feature type="signal peptide" evidence="2">
    <location>
        <begin position="1"/>
        <end position="26"/>
    </location>
</feature>
<evidence type="ECO:0000256" key="2">
    <source>
        <dbReference type="SAM" id="SignalP"/>
    </source>
</evidence>
<keyword evidence="4" id="KW-1185">Reference proteome</keyword>
<name>Q4UHN9_THEAN</name>
<proteinExistence type="predicted"/>
<evidence type="ECO:0000313" key="4">
    <source>
        <dbReference type="Proteomes" id="UP000001950"/>
    </source>
</evidence>
<dbReference type="InParanoid" id="Q4UHN9"/>
<dbReference type="OrthoDB" id="10419986at2759"/>
<feature type="compositionally biased region" description="Basic and acidic residues" evidence="1">
    <location>
        <begin position="399"/>
        <end position="410"/>
    </location>
</feature>
<dbReference type="AlphaFoldDB" id="Q4UHN9"/>
<keyword evidence="2" id="KW-0732">Signal</keyword>
<dbReference type="VEuPathDB" id="PiroplasmaDB:TA05815"/>
<dbReference type="EMBL" id="CR940347">
    <property type="protein sequence ID" value="CAI73400.1"/>
    <property type="molecule type" value="Genomic_DNA"/>
</dbReference>
<dbReference type="InterPro" id="IPR004318">
    <property type="entry name" value="RAP-1"/>
</dbReference>
<feature type="chain" id="PRO_5004245118" evidence="2">
    <location>
        <begin position="27"/>
        <end position="627"/>
    </location>
</feature>
<reference evidence="3 4" key="1">
    <citation type="journal article" date="2005" name="Science">
        <title>Genome of the host-cell transforming parasite Theileria annulata compared with T. parva.</title>
        <authorList>
            <person name="Pain A."/>
            <person name="Renauld H."/>
            <person name="Berriman M."/>
            <person name="Murphy L."/>
            <person name="Yeats C.A."/>
            <person name="Weir W."/>
            <person name="Kerhornou A."/>
            <person name="Aslett M."/>
            <person name="Bishop R."/>
            <person name="Bouchier C."/>
            <person name="Cochet M."/>
            <person name="Coulson R.M.R."/>
            <person name="Cronin A."/>
            <person name="de Villiers E.P."/>
            <person name="Fraser A."/>
            <person name="Fosker N."/>
            <person name="Gardner M."/>
            <person name="Goble A."/>
            <person name="Griffiths-Jones S."/>
            <person name="Harris D.E."/>
            <person name="Katzer F."/>
            <person name="Larke N."/>
            <person name="Lord A."/>
            <person name="Maser P."/>
            <person name="McKellar S."/>
            <person name="Mooney P."/>
            <person name="Morton F."/>
            <person name="Nene V."/>
            <person name="O'Neil S."/>
            <person name="Price C."/>
            <person name="Quail M.A."/>
            <person name="Rabbinowitsch E."/>
            <person name="Rawlings N.D."/>
            <person name="Rutter S."/>
            <person name="Saunders D."/>
            <person name="Seeger K."/>
            <person name="Shah T."/>
            <person name="Squares R."/>
            <person name="Squares S."/>
            <person name="Tivey A."/>
            <person name="Walker A.R."/>
            <person name="Woodward J."/>
            <person name="Dobbelaere D.A.E."/>
            <person name="Langsley G."/>
            <person name="Rajandream M.A."/>
            <person name="McKeever D."/>
            <person name="Shiels B."/>
            <person name="Tait A."/>
            <person name="Barrell B.G."/>
            <person name="Hall N."/>
        </authorList>
    </citation>
    <scope>NUCLEOTIDE SEQUENCE [LARGE SCALE GENOMIC DNA]</scope>
    <source>
        <strain evidence="4">Ankara</strain>
    </source>
</reference>
<gene>
    <name evidence="3" type="ORF">TA05815</name>
</gene>
<evidence type="ECO:0000313" key="3">
    <source>
        <dbReference type="EMBL" id="CAI73400.1"/>
    </source>
</evidence>
<feature type="region of interest" description="Disordered" evidence="1">
    <location>
        <begin position="420"/>
        <end position="439"/>
    </location>
</feature>
<dbReference type="Pfam" id="PF03085">
    <property type="entry name" value="RAP-1"/>
    <property type="match status" value="2"/>
</dbReference>
<evidence type="ECO:0000256" key="1">
    <source>
        <dbReference type="SAM" id="MobiDB-lite"/>
    </source>
</evidence>
<dbReference type="RefSeq" id="XP_954077.1">
    <property type="nucleotide sequence ID" value="XM_948984.1"/>
</dbReference>
<accession>Q4UHN9</accession>
<dbReference type="KEGG" id="tan:TA05815"/>